<dbReference type="InterPro" id="IPR002492">
    <property type="entry name" value="Transposase_Tc1-like"/>
</dbReference>
<dbReference type="OMA" id="QWPANSP"/>
<dbReference type="InterPro" id="IPR052338">
    <property type="entry name" value="Transposase_5"/>
</dbReference>
<comment type="caution">
    <text evidence="3">The sequence shown here is derived from an EMBL/GenBank/DDBJ whole genome shotgun (WGS) entry which is preliminary data.</text>
</comment>
<sequence>MNYDDPYLSFSETSDDEEVYEVPAPKIKRPDFRYALAHRLTPQKVKSGRRPLLGPSDRKLLIEWVCASAANRRVEWYRILAILGWNCKVYAIIIAFKIEGFSRRSALKKPKLSLDNIQKRLQWATEHFNWTEEQWFQILWTDETWVRPGKHRKVKVTRRKGEALHRDCVEPKVQRQIGWMFWGCISGKYGKGPGFFWEKSWGSINQDSYQEHTVPVIDSYIQGKGLILMQDNAGGHAAKSTQEELKRRGIIVIQWPANSPDLNPIETVWNWMKDYIQKKWGLIHKSYPQLRQQVTEAWDSIAESDILELI</sequence>
<dbReference type="PANTHER" id="PTHR23022:SF119">
    <property type="entry name" value="TC1-LIKE TRANSPOSASE DDE DOMAIN-CONTAINING PROTEIN"/>
    <property type="match status" value="1"/>
</dbReference>
<dbReference type="PANTHER" id="PTHR23022">
    <property type="entry name" value="TRANSPOSABLE ELEMENT-RELATED"/>
    <property type="match status" value="1"/>
</dbReference>
<dbReference type="InterPro" id="IPR038717">
    <property type="entry name" value="Tc1-like_DDE_dom"/>
</dbReference>
<dbReference type="Gene3D" id="3.30.420.10">
    <property type="entry name" value="Ribonuclease H-like superfamily/Ribonuclease H"/>
    <property type="match status" value="1"/>
</dbReference>
<dbReference type="InterPro" id="IPR036397">
    <property type="entry name" value="RNaseH_sf"/>
</dbReference>
<evidence type="ECO:0008006" key="5">
    <source>
        <dbReference type="Google" id="ProtNLM"/>
    </source>
</evidence>
<keyword evidence="4" id="KW-1185">Reference proteome</keyword>
<dbReference type="STRING" id="5539.A0A3E2GR37"/>
<feature type="domain" description="Tc1-like transposase DDE" evidence="2">
    <location>
        <begin position="137"/>
        <end position="278"/>
    </location>
</feature>
<organism evidence="3 4">
    <name type="scientific">Scytalidium lignicola</name>
    <name type="common">Hyphomycete</name>
    <dbReference type="NCBI Taxonomy" id="5539"/>
    <lineage>
        <taxon>Eukaryota</taxon>
        <taxon>Fungi</taxon>
        <taxon>Dikarya</taxon>
        <taxon>Ascomycota</taxon>
        <taxon>Pezizomycotina</taxon>
        <taxon>Leotiomycetes</taxon>
        <taxon>Leotiomycetes incertae sedis</taxon>
        <taxon>Scytalidium</taxon>
    </lineage>
</organism>
<feature type="non-terminal residue" evidence="3">
    <location>
        <position position="1"/>
    </location>
</feature>
<dbReference type="Pfam" id="PF13358">
    <property type="entry name" value="DDE_3"/>
    <property type="match status" value="1"/>
</dbReference>
<accession>A0A3E2GR37</accession>
<dbReference type="AlphaFoldDB" id="A0A3E2GR37"/>
<dbReference type="GO" id="GO:0003677">
    <property type="term" value="F:DNA binding"/>
    <property type="evidence" value="ECO:0007669"/>
    <property type="project" value="InterPro"/>
</dbReference>
<dbReference type="EMBL" id="NCSJ02000789">
    <property type="protein sequence ID" value="RFU23556.1"/>
    <property type="molecule type" value="Genomic_DNA"/>
</dbReference>
<feature type="domain" description="Transposase Tc1-like" evidence="1">
    <location>
        <begin position="70"/>
        <end position="129"/>
    </location>
</feature>
<name>A0A3E2GR37_SCYLI</name>
<dbReference type="OrthoDB" id="3478007at2759"/>
<evidence type="ECO:0000313" key="3">
    <source>
        <dbReference type="EMBL" id="RFU23556.1"/>
    </source>
</evidence>
<evidence type="ECO:0000313" key="4">
    <source>
        <dbReference type="Proteomes" id="UP000258309"/>
    </source>
</evidence>
<feature type="non-terminal residue" evidence="3">
    <location>
        <position position="310"/>
    </location>
</feature>
<dbReference type="GO" id="GO:0006313">
    <property type="term" value="P:DNA transposition"/>
    <property type="evidence" value="ECO:0007669"/>
    <property type="project" value="InterPro"/>
</dbReference>
<gene>
    <name evidence="3" type="ORF">B7463_g12782</name>
</gene>
<proteinExistence type="predicted"/>
<dbReference type="Proteomes" id="UP000258309">
    <property type="component" value="Unassembled WGS sequence"/>
</dbReference>
<protein>
    <recommendedName>
        <fullName evidence="5">Tc1-like transposase DDE domain-containing protein</fullName>
    </recommendedName>
</protein>
<evidence type="ECO:0000259" key="1">
    <source>
        <dbReference type="Pfam" id="PF01498"/>
    </source>
</evidence>
<dbReference type="GO" id="GO:0015074">
    <property type="term" value="P:DNA integration"/>
    <property type="evidence" value="ECO:0007669"/>
    <property type="project" value="InterPro"/>
</dbReference>
<reference evidence="3 4" key="1">
    <citation type="submission" date="2018-05" db="EMBL/GenBank/DDBJ databases">
        <title>Draft genome sequence of Scytalidium lignicola DSM 105466, a ubiquitous saprotrophic fungus.</title>
        <authorList>
            <person name="Buettner E."/>
            <person name="Gebauer A.M."/>
            <person name="Hofrichter M."/>
            <person name="Liers C."/>
            <person name="Kellner H."/>
        </authorList>
    </citation>
    <scope>NUCLEOTIDE SEQUENCE [LARGE SCALE GENOMIC DNA]</scope>
    <source>
        <strain evidence="3 4">DSM 105466</strain>
    </source>
</reference>
<dbReference type="Pfam" id="PF01498">
    <property type="entry name" value="HTH_Tnp_Tc3_2"/>
    <property type="match status" value="1"/>
</dbReference>
<evidence type="ECO:0000259" key="2">
    <source>
        <dbReference type="Pfam" id="PF13358"/>
    </source>
</evidence>